<name>A0AAD9R8X8_9HYME</name>
<feature type="compositionally biased region" description="Low complexity" evidence="1">
    <location>
        <begin position="139"/>
        <end position="152"/>
    </location>
</feature>
<accession>A0AAD9R8X8</accession>
<feature type="non-terminal residue" evidence="2">
    <location>
        <position position="152"/>
    </location>
</feature>
<comment type="caution">
    <text evidence="2">The sequence shown here is derived from an EMBL/GenBank/DDBJ whole genome shotgun (WGS) entry which is preliminary data.</text>
</comment>
<evidence type="ECO:0000313" key="3">
    <source>
        <dbReference type="Proteomes" id="UP001258017"/>
    </source>
</evidence>
<gene>
    <name evidence="2" type="ORF">KPH14_000900</name>
</gene>
<organism evidence="2 3">
    <name type="scientific">Odynerus spinipes</name>
    <dbReference type="NCBI Taxonomy" id="1348599"/>
    <lineage>
        <taxon>Eukaryota</taxon>
        <taxon>Metazoa</taxon>
        <taxon>Ecdysozoa</taxon>
        <taxon>Arthropoda</taxon>
        <taxon>Hexapoda</taxon>
        <taxon>Insecta</taxon>
        <taxon>Pterygota</taxon>
        <taxon>Neoptera</taxon>
        <taxon>Endopterygota</taxon>
        <taxon>Hymenoptera</taxon>
        <taxon>Apocrita</taxon>
        <taxon>Aculeata</taxon>
        <taxon>Vespoidea</taxon>
        <taxon>Vespidae</taxon>
        <taxon>Eumeninae</taxon>
        <taxon>Odynerus</taxon>
    </lineage>
</organism>
<keyword evidence="3" id="KW-1185">Reference proteome</keyword>
<protein>
    <submittedName>
        <fullName evidence="2">Uncharacterized protein</fullName>
    </submittedName>
</protein>
<feature type="region of interest" description="Disordered" evidence="1">
    <location>
        <begin position="1"/>
        <end position="152"/>
    </location>
</feature>
<feature type="compositionally biased region" description="Low complexity" evidence="1">
    <location>
        <begin position="7"/>
        <end position="24"/>
    </location>
</feature>
<feature type="compositionally biased region" description="Polar residues" evidence="1">
    <location>
        <begin position="78"/>
        <end position="101"/>
    </location>
</feature>
<sequence length="152" mass="15426">MPVRPRAAAAATESTGATVSSPPAVSTPPPTKTTTRTTTSTSTNTRTSAPRKSPVTRTPPALVGQAAPLAPRTRPSGGPTTSTMVRGAISTKTPPHTTQGKKVTPKAGQEKTTGDPQKRKAPAAPVKPSVGRRAPEAPPATRRITRAAAAAL</sequence>
<reference evidence="2" key="1">
    <citation type="submission" date="2021-08" db="EMBL/GenBank/DDBJ databases">
        <authorList>
            <person name="Misof B."/>
            <person name="Oliver O."/>
            <person name="Podsiadlowski L."/>
            <person name="Donath A."/>
            <person name="Peters R."/>
            <person name="Mayer C."/>
            <person name="Rust J."/>
            <person name="Gunkel S."/>
            <person name="Lesny P."/>
            <person name="Martin S."/>
            <person name="Oeyen J.P."/>
            <person name="Petersen M."/>
            <person name="Panagiotis P."/>
            <person name="Wilbrandt J."/>
            <person name="Tanja T."/>
        </authorList>
    </citation>
    <scope>NUCLEOTIDE SEQUENCE</scope>
    <source>
        <strain evidence="2">GBR_01_08_01A</strain>
        <tissue evidence="2">Thorax + abdomen</tissue>
    </source>
</reference>
<dbReference type="Proteomes" id="UP001258017">
    <property type="component" value="Unassembled WGS sequence"/>
</dbReference>
<proteinExistence type="predicted"/>
<feature type="compositionally biased region" description="Low complexity" evidence="1">
    <location>
        <begin position="32"/>
        <end position="51"/>
    </location>
</feature>
<dbReference type="AlphaFoldDB" id="A0AAD9R8X8"/>
<reference evidence="2" key="2">
    <citation type="journal article" date="2023" name="Commun. Biol.">
        <title>Intrasexual cuticular hydrocarbon dimorphism in a wasp sheds light on hydrocarbon biosynthesis genes in Hymenoptera.</title>
        <authorList>
            <person name="Moris V.C."/>
            <person name="Podsiadlowski L."/>
            <person name="Martin S."/>
            <person name="Oeyen J.P."/>
            <person name="Donath A."/>
            <person name="Petersen M."/>
            <person name="Wilbrandt J."/>
            <person name="Misof B."/>
            <person name="Liedtke D."/>
            <person name="Thamm M."/>
            <person name="Scheiner R."/>
            <person name="Schmitt T."/>
            <person name="Niehuis O."/>
        </authorList>
    </citation>
    <scope>NUCLEOTIDE SEQUENCE</scope>
    <source>
        <strain evidence="2">GBR_01_08_01A</strain>
    </source>
</reference>
<evidence type="ECO:0000256" key="1">
    <source>
        <dbReference type="SAM" id="MobiDB-lite"/>
    </source>
</evidence>
<dbReference type="EMBL" id="JAIFRP010004427">
    <property type="protein sequence ID" value="KAK2575362.1"/>
    <property type="molecule type" value="Genomic_DNA"/>
</dbReference>
<evidence type="ECO:0000313" key="2">
    <source>
        <dbReference type="EMBL" id="KAK2575362.1"/>
    </source>
</evidence>
<feature type="compositionally biased region" description="Basic and acidic residues" evidence="1">
    <location>
        <begin position="108"/>
        <end position="118"/>
    </location>
</feature>